<proteinExistence type="predicted"/>
<comment type="caution">
    <text evidence="1">The sequence shown here is derived from an EMBL/GenBank/DDBJ whole genome shotgun (WGS) entry which is preliminary data.</text>
</comment>
<reference evidence="1 2" key="1">
    <citation type="submission" date="2019-11" db="EMBL/GenBank/DDBJ databases">
        <title>Gordonia sp. nov., a novel actinobacterium isolated from mangrove soil in Hainan.</title>
        <authorList>
            <person name="Huang X."/>
            <person name="Xie Y."/>
            <person name="Chu X."/>
            <person name="Xiao K."/>
        </authorList>
    </citation>
    <scope>NUCLEOTIDE SEQUENCE [LARGE SCALE GENOMIC DNA]</scope>
    <source>
        <strain evidence="1 2">HNM0687</strain>
    </source>
</reference>
<organism evidence="1 2">
    <name type="scientific">Gordonia mangrovi</name>
    <dbReference type="NCBI Taxonomy" id="2665643"/>
    <lineage>
        <taxon>Bacteria</taxon>
        <taxon>Bacillati</taxon>
        <taxon>Actinomycetota</taxon>
        <taxon>Actinomycetes</taxon>
        <taxon>Mycobacteriales</taxon>
        <taxon>Gordoniaceae</taxon>
        <taxon>Gordonia</taxon>
    </lineage>
</organism>
<sequence>MTDDRWHGRALQDEPAVRISYVKAGPLAWPEWPYIGSGRWDDPNGRFLEVGHPTTLASLHREFGGYAVSCGLAEGVDLSAITSAAREFTQHLSGALYRELRFSSYPRDLDGIEYPSRHGIGSRLWALYERPDRKLRDRARLETAGVCLDSDPDLIMAMDLHHLRWATP</sequence>
<gene>
    <name evidence="1" type="ORF">GIY30_02155</name>
</gene>
<dbReference type="RefSeq" id="WP_160900341.1">
    <property type="nucleotide sequence ID" value="NZ_CP102850.1"/>
</dbReference>
<name>A0A6L7GJU4_9ACTN</name>
<dbReference type="AlphaFoldDB" id="A0A6L7GJU4"/>
<evidence type="ECO:0008006" key="3">
    <source>
        <dbReference type="Google" id="ProtNLM"/>
    </source>
</evidence>
<evidence type="ECO:0000313" key="2">
    <source>
        <dbReference type="Proteomes" id="UP000475545"/>
    </source>
</evidence>
<evidence type="ECO:0000313" key="1">
    <source>
        <dbReference type="EMBL" id="MXP20174.1"/>
    </source>
</evidence>
<keyword evidence="2" id="KW-1185">Reference proteome</keyword>
<dbReference type="EMBL" id="WMBR01000001">
    <property type="protein sequence ID" value="MXP20174.1"/>
    <property type="molecule type" value="Genomic_DNA"/>
</dbReference>
<protein>
    <recommendedName>
        <fullName evidence="3">RES domain-containing protein</fullName>
    </recommendedName>
</protein>
<dbReference type="Proteomes" id="UP000475545">
    <property type="component" value="Unassembled WGS sequence"/>
</dbReference>
<accession>A0A6L7GJU4</accession>